<proteinExistence type="predicted"/>
<feature type="compositionally biased region" description="Basic and acidic residues" evidence="1">
    <location>
        <begin position="77"/>
        <end position="87"/>
    </location>
</feature>
<gene>
    <name evidence="2" type="ORF">DGYR_LOCUS12274</name>
</gene>
<feature type="region of interest" description="Disordered" evidence="1">
    <location>
        <begin position="62"/>
        <end position="87"/>
    </location>
</feature>
<dbReference type="AlphaFoldDB" id="A0A7I8W9J7"/>
<keyword evidence="3" id="KW-1185">Reference proteome</keyword>
<dbReference type="Proteomes" id="UP000549394">
    <property type="component" value="Unassembled WGS sequence"/>
</dbReference>
<name>A0A7I8W9J7_9ANNE</name>
<evidence type="ECO:0000313" key="2">
    <source>
        <dbReference type="EMBL" id="CAD5124786.1"/>
    </source>
</evidence>
<evidence type="ECO:0000313" key="3">
    <source>
        <dbReference type="Proteomes" id="UP000549394"/>
    </source>
</evidence>
<protein>
    <submittedName>
        <fullName evidence="2">Uncharacterized protein</fullName>
    </submittedName>
</protein>
<sequence>MEELQVLADDRCYTIGKHPSVKTTSRNQTNGDVQIMVSMLFIQHEGRREFEEVENNLENMCPKQDNQSKFLDGNMTLERKSKDESQG</sequence>
<dbReference type="EMBL" id="CAJFCJ010000023">
    <property type="protein sequence ID" value="CAD5124786.1"/>
    <property type="molecule type" value="Genomic_DNA"/>
</dbReference>
<reference evidence="2 3" key="1">
    <citation type="submission" date="2020-08" db="EMBL/GenBank/DDBJ databases">
        <authorList>
            <person name="Hejnol A."/>
        </authorList>
    </citation>
    <scope>NUCLEOTIDE SEQUENCE [LARGE SCALE GENOMIC DNA]</scope>
</reference>
<evidence type="ECO:0000256" key="1">
    <source>
        <dbReference type="SAM" id="MobiDB-lite"/>
    </source>
</evidence>
<accession>A0A7I8W9J7</accession>
<organism evidence="2 3">
    <name type="scientific">Dimorphilus gyrociliatus</name>
    <dbReference type="NCBI Taxonomy" id="2664684"/>
    <lineage>
        <taxon>Eukaryota</taxon>
        <taxon>Metazoa</taxon>
        <taxon>Spiralia</taxon>
        <taxon>Lophotrochozoa</taxon>
        <taxon>Annelida</taxon>
        <taxon>Polychaeta</taxon>
        <taxon>Polychaeta incertae sedis</taxon>
        <taxon>Dinophilidae</taxon>
        <taxon>Dimorphilus</taxon>
    </lineage>
</organism>
<comment type="caution">
    <text evidence="2">The sequence shown here is derived from an EMBL/GenBank/DDBJ whole genome shotgun (WGS) entry which is preliminary data.</text>
</comment>